<evidence type="ECO:0000256" key="3">
    <source>
        <dbReference type="SAM" id="Phobius"/>
    </source>
</evidence>
<dbReference type="Pfam" id="PF16656">
    <property type="entry name" value="Pur_ac_phosph_N"/>
    <property type="match status" value="1"/>
</dbReference>
<dbReference type="AlphaFoldDB" id="A0A2Y9A5N7"/>
<reference evidence="7 8" key="1">
    <citation type="submission" date="2016-10" db="EMBL/GenBank/DDBJ databases">
        <authorList>
            <person name="Cai Z."/>
        </authorList>
    </citation>
    <scope>NUCLEOTIDE SEQUENCE [LARGE SCALE GENOMIC DNA]</scope>
    <source>
        <strain evidence="7 8">CGMCC 1.10826</strain>
    </source>
</reference>
<feature type="compositionally biased region" description="Polar residues" evidence="2">
    <location>
        <begin position="356"/>
        <end position="367"/>
    </location>
</feature>
<accession>A0A2Y9A5N7</accession>
<organism evidence="7 8">
    <name type="scientific">Georgenia satyanarayanai</name>
    <dbReference type="NCBI Taxonomy" id="860221"/>
    <lineage>
        <taxon>Bacteria</taxon>
        <taxon>Bacillati</taxon>
        <taxon>Actinomycetota</taxon>
        <taxon>Actinomycetes</taxon>
        <taxon>Micrococcales</taxon>
        <taxon>Bogoriellaceae</taxon>
        <taxon>Georgenia</taxon>
    </lineage>
</organism>
<evidence type="ECO:0000256" key="2">
    <source>
        <dbReference type="SAM" id="MobiDB-lite"/>
    </source>
</evidence>
<evidence type="ECO:0000259" key="6">
    <source>
        <dbReference type="Pfam" id="PF16656"/>
    </source>
</evidence>
<feature type="chain" id="PRO_5030061796" evidence="4">
    <location>
        <begin position="33"/>
        <end position="680"/>
    </location>
</feature>
<dbReference type="InterPro" id="IPR015914">
    <property type="entry name" value="PAPs_N"/>
</dbReference>
<feature type="domain" description="Purple acid phosphatase N-terminal" evidence="6">
    <location>
        <begin position="40"/>
        <end position="137"/>
    </location>
</feature>
<name>A0A2Y9A5N7_9MICO</name>
<feature type="region of interest" description="Disordered" evidence="2">
    <location>
        <begin position="328"/>
        <end position="381"/>
    </location>
</feature>
<dbReference type="Gene3D" id="3.60.21.10">
    <property type="match status" value="1"/>
</dbReference>
<dbReference type="RefSeq" id="WP_110851480.1">
    <property type="nucleotide sequence ID" value="NZ_QKLZ01000002.1"/>
</dbReference>
<evidence type="ECO:0000259" key="5">
    <source>
        <dbReference type="Pfam" id="PF00149"/>
    </source>
</evidence>
<protein>
    <submittedName>
        <fullName evidence="7">Calcineurin-like phosphoesterase</fullName>
    </submittedName>
</protein>
<feature type="compositionally biased region" description="Pro residues" evidence="2">
    <location>
        <begin position="603"/>
        <end position="621"/>
    </location>
</feature>
<sequence>MVTVRQSRLARACALGAAAALAVSALAVPASAATDDFRVQPYLQNPTPGSMLVTWFSWEEEPGELLLPGREAVTSTPQLQEHLDWTDNNRQQAVDNPEWGEWFREGRSYRHQVLVEDLEAGTEYEYTVRQGDSEVRSTLTTAPTREDWDHIRFTAMSDSETEPAGRVTHREWVPGAVAEGGERPSATDSRWAQTFGAEDRQGERILRYALTEDEGFAYNMGIVAERDPDLMLFAGDLVQGGGFQPAWDEWFRHLSGDVGQTAQSRPVVTALGNWEPYGASDGGYTIPAVIDGRASYRSYFTPPANGTPEHQSNYHRLDYGPLTVLTLDSTKGLPDDHRDNYPEEERLTGQEFTGPGTDTQSSYTSTAYEAGGGTDLSPYNPGEVQWDWAQEQLADARERGQVVVIQFHHAPYSSGEHGLPMNHEESSGQGGTPMRVYSEMFEEYGVAAVISGHSEMFERSWVDVDGDGQGIHYYDVGVAGDGLRGERHENGNLLSEPLLGYNPYRVWSADQSEPEVWDGERLVDGGKHYGHLEVNLERSAEPGVAATMTLTPVYSFPLLDEDLSVLGTERRTYDDEVVLTLGEDGTVVTDEPEPEPTPDPTEEPTPTPTPTPEPSVSPTAPPEGDGTGGAGDEETPRPSPSAAPGPGRLPSTGAPVGVAVLAALALLGSGLALRRYRAKA</sequence>
<keyword evidence="3" id="KW-0472">Membrane</keyword>
<dbReference type="Pfam" id="PF00149">
    <property type="entry name" value="Metallophos"/>
    <property type="match status" value="1"/>
</dbReference>
<dbReference type="InterPro" id="IPR039331">
    <property type="entry name" value="PAPs-like"/>
</dbReference>
<evidence type="ECO:0000256" key="1">
    <source>
        <dbReference type="ARBA" id="ARBA00022729"/>
    </source>
</evidence>
<dbReference type="InterPro" id="IPR004843">
    <property type="entry name" value="Calcineurin-like_PHP"/>
</dbReference>
<gene>
    <name evidence="7" type="ORF">SAMN05216184_102146</name>
</gene>
<dbReference type="GO" id="GO:0003993">
    <property type="term" value="F:acid phosphatase activity"/>
    <property type="evidence" value="ECO:0007669"/>
    <property type="project" value="InterPro"/>
</dbReference>
<feature type="region of interest" description="Disordered" evidence="2">
    <location>
        <begin position="581"/>
        <end position="654"/>
    </location>
</feature>
<feature type="domain" description="Calcineurin-like phosphoesterase" evidence="5">
    <location>
        <begin position="223"/>
        <end position="454"/>
    </location>
</feature>
<evidence type="ECO:0000313" key="7">
    <source>
        <dbReference type="EMBL" id="SSA39226.1"/>
    </source>
</evidence>
<dbReference type="Proteomes" id="UP000250222">
    <property type="component" value="Unassembled WGS sequence"/>
</dbReference>
<feature type="compositionally biased region" description="Acidic residues" evidence="2">
    <location>
        <begin position="590"/>
        <end position="602"/>
    </location>
</feature>
<dbReference type="InterPro" id="IPR008963">
    <property type="entry name" value="Purple_acid_Pase-like_N"/>
</dbReference>
<dbReference type="SUPFAM" id="SSF56300">
    <property type="entry name" value="Metallo-dependent phosphatases"/>
    <property type="match status" value="1"/>
</dbReference>
<keyword evidence="8" id="KW-1185">Reference proteome</keyword>
<feature type="signal peptide" evidence="4">
    <location>
        <begin position="1"/>
        <end position="32"/>
    </location>
</feature>
<dbReference type="PANTHER" id="PTHR22953">
    <property type="entry name" value="ACID PHOSPHATASE RELATED"/>
    <property type="match status" value="1"/>
</dbReference>
<evidence type="ECO:0000256" key="4">
    <source>
        <dbReference type="SAM" id="SignalP"/>
    </source>
</evidence>
<feature type="region of interest" description="Disordered" evidence="2">
    <location>
        <begin position="413"/>
        <end position="432"/>
    </location>
</feature>
<dbReference type="OrthoDB" id="9804511at2"/>
<feature type="transmembrane region" description="Helical" evidence="3">
    <location>
        <begin position="654"/>
        <end position="673"/>
    </location>
</feature>
<proteinExistence type="predicted"/>
<dbReference type="SUPFAM" id="SSF49363">
    <property type="entry name" value="Purple acid phosphatase, N-terminal domain"/>
    <property type="match status" value="1"/>
</dbReference>
<keyword evidence="1 4" id="KW-0732">Signal</keyword>
<keyword evidence="3" id="KW-1133">Transmembrane helix</keyword>
<dbReference type="EMBL" id="UETB01000002">
    <property type="protein sequence ID" value="SSA39226.1"/>
    <property type="molecule type" value="Genomic_DNA"/>
</dbReference>
<evidence type="ECO:0000313" key="8">
    <source>
        <dbReference type="Proteomes" id="UP000250222"/>
    </source>
</evidence>
<feature type="compositionally biased region" description="Basic and acidic residues" evidence="2">
    <location>
        <begin position="333"/>
        <end position="348"/>
    </location>
</feature>
<dbReference type="GO" id="GO:0046872">
    <property type="term" value="F:metal ion binding"/>
    <property type="evidence" value="ECO:0007669"/>
    <property type="project" value="InterPro"/>
</dbReference>
<dbReference type="InterPro" id="IPR029052">
    <property type="entry name" value="Metallo-depent_PP-like"/>
</dbReference>
<dbReference type="PANTHER" id="PTHR22953:SF153">
    <property type="entry name" value="PURPLE ACID PHOSPHATASE"/>
    <property type="match status" value="1"/>
</dbReference>
<feature type="compositionally biased region" description="Low complexity" evidence="2">
    <location>
        <begin position="644"/>
        <end position="654"/>
    </location>
</feature>
<keyword evidence="3" id="KW-0812">Transmembrane</keyword>